<evidence type="ECO:0000313" key="1">
    <source>
        <dbReference type="EMBL" id="KAK4186318.1"/>
    </source>
</evidence>
<dbReference type="AlphaFoldDB" id="A0AAN6WQ85"/>
<comment type="caution">
    <text evidence="1">The sequence shown here is derived from an EMBL/GenBank/DDBJ whole genome shotgun (WGS) entry which is preliminary data.</text>
</comment>
<accession>A0AAN6WQ85</accession>
<proteinExistence type="predicted"/>
<keyword evidence="2" id="KW-1185">Reference proteome</keyword>
<organism evidence="1 2">
    <name type="scientific">Podospora australis</name>
    <dbReference type="NCBI Taxonomy" id="1536484"/>
    <lineage>
        <taxon>Eukaryota</taxon>
        <taxon>Fungi</taxon>
        <taxon>Dikarya</taxon>
        <taxon>Ascomycota</taxon>
        <taxon>Pezizomycotina</taxon>
        <taxon>Sordariomycetes</taxon>
        <taxon>Sordariomycetidae</taxon>
        <taxon>Sordariales</taxon>
        <taxon>Podosporaceae</taxon>
        <taxon>Podospora</taxon>
    </lineage>
</organism>
<dbReference type="EMBL" id="MU864426">
    <property type="protein sequence ID" value="KAK4186318.1"/>
    <property type="molecule type" value="Genomic_DNA"/>
</dbReference>
<gene>
    <name evidence="1" type="ORF">QBC35DRAFT_272634</name>
</gene>
<dbReference type="Proteomes" id="UP001302126">
    <property type="component" value="Unassembled WGS sequence"/>
</dbReference>
<sequence>MCGLLDRVETGFLYEHLRVASWYEPTPQGLGLILAIRISPFRGSAVGDVSLRTKDIEAPLLPSELAFDGDLVGVYAASVYALLYQSVTSHSVLSPTTVETVSQCPDGASSSSKGVLSDHKRDTGRCSFHRMGLVFPHILGTCCTAWMARFGLLEGLKNAIVSNGELFSTPYDALPGPRSSSRGAWCHSPPALRFHAVFSTTVFPTSLVHTL</sequence>
<name>A0AAN6WQ85_9PEZI</name>
<reference evidence="1" key="1">
    <citation type="journal article" date="2023" name="Mol. Phylogenet. Evol.">
        <title>Genome-scale phylogeny and comparative genomics of the fungal order Sordariales.</title>
        <authorList>
            <person name="Hensen N."/>
            <person name="Bonometti L."/>
            <person name="Westerberg I."/>
            <person name="Brannstrom I.O."/>
            <person name="Guillou S."/>
            <person name="Cros-Aarteil S."/>
            <person name="Calhoun S."/>
            <person name="Haridas S."/>
            <person name="Kuo A."/>
            <person name="Mondo S."/>
            <person name="Pangilinan J."/>
            <person name="Riley R."/>
            <person name="LaButti K."/>
            <person name="Andreopoulos B."/>
            <person name="Lipzen A."/>
            <person name="Chen C."/>
            <person name="Yan M."/>
            <person name="Daum C."/>
            <person name="Ng V."/>
            <person name="Clum A."/>
            <person name="Steindorff A."/>
            <person name="Ohm R.A."/>
            <person name="Martin F."/>
            <person name="Silar P."/>
            <person name="Natvig D.O."/>
            <person name="Lalanne C."/>
            <person name="Gautier V."/>
            <person name="Ament-Velasquez S.L."/>
            <person name="Kruys A."/>
            <person name="Hutchinson M.I."/>
            <person name="Powell A.J."/>
            <person name="Barry K."/>
            <person name="Miller A.N."/>
            <person name="Grigoriev I.V."/>
            <person name="Debuchy R."/>
            <person name="Gladieux P."/>
            <person name="Hiltunen Thoren M."/>
            <person name="Johannesson H."/>
        </authorList>
    </citation>
    <scope>NUCLEOTIDE SEQUENCE</scope>
    <source>
        <strain evidence="1">PSN309</strain>
    </source>
</reference>
<protein>
    <submittedName>
        <fullName evidence="1">Uncharacterized protein</fullName>
    </submittedName>
</protein>
<reference evidence="1" key="2">
    <citation type="submission" date="2023-05" db="EMBL/GenBank/DDBJ databases">
        <authorList>
            <consortium name="Lawrence Berkeley National Laboratory"/>
            <person name="Steindorff A."/>
            <person name="Hensen N."/>
            <person name="Bonometti L."/>
            <person name="Westerberg I."/>
            <person name="Brannstrom I.O."/>
            <person name="Guillou S."/>
            <person name="Cros-Aarteil S."/>
            <person name="Calhoun S."/>
            <person name="Haridas S."/>
            <person name="Kuo A."/>
            <person name="Mondo S."/>
            <person name="Pangilinan J."/>
            <person name="Riley R."/>
            <person name="Labutti K."/>
            <person name="Andreopoulos B."/>
            <person name="Lipzen A."/>
            <person name="Chen C."/>
            <person name="Yanf M."/>
            <person name="Daum C."/>
            <person name="Ng V."/>
            <person name="Clum A."/>
            <person name="Ohm R."/>
            <person name="Martin F."/>
            <person name="Silar P."/>
            <person name="Natvig D."/>
            <person name="Lalanne C."/>
            <person name="Gautier V."/>
            <person name="Ament-Velasquez S.L."/>
            <person name="Kruys A."/>
            <person name="Hutchinson M.I."/>
            <person name="Powell A.J."/>
            <person name="Barry K."/>
            <person name="Miller A.N."/>
            <person name="Grigoriev I.V."/>
            <person name="Debuchy R."/>
            <person name="Gladieux P."/>
            <person name="Thoren M.H."/>
            <person name="Johannesson H."/>
        </authorList>
    </citation>
    <scope>NUCLEOTIDE SEQUENCE</scope>
    <source>
        <strain evidence="1">PSN309</strain>
    </source>
</reference>
<evidence type="ECO:0000313" key="2">
    <source>
        <dbReference type="Proteomes" id="UP001302126"/>
    </source>
</evidence>